<dbReference type="InterPro" id="IPR036388">
    <property type="entry name" value="WH-like_DNA-bd_sf"/>
</dbReference>
<name>A0A327QVB9_9BACT</name>
<organism evidence="7 8">
    <name type="scientific">Chitinophaga skermanii</name>
    <dbReference type="NCBI Taxonomy" id="331697"/>
    <lineage>
        <taxon>Bacteria</taxon>
        <taxon>Pseudomonadati</taxon>
        <taxon>Bacteroidota</taxon>
        <taxon>Chitinophagia</taxon>
        <taxon>Chitinophagales</taxon>
        <taxon>Chitinophagaceae</taxon>
        <taxon>Chitinophaga</taxon>
    </lineage>
</organism>
<dbReference type="PANTHER" id="PTHR43133">
    <property type="entry name" value="RNA POLYMERASE ECF-TYPE SIGMA FACTO"/>
    <property type="match status" value="1"/>
</dbReference>
<evidence type="ECO:0000313" key="7">
    <source>
        <dbReference type="EMBL" id="RAJ08261.1"/>
    </source>
</evidence>
<reference evidence="7 8" key="1">
    <citation type="submission" date="2018-06" db="EMBL/GenBank/DDBJ databases">
        <title>Genomic Encyclopedia of Archaeal and Bacterial Type Strains, Phase II (KMG-II): from individual species to whole genera.</title>
        <authorList>
            <person name="Goeker M."/>
        </authorList>
    </citation>
    <scope>NUCLEOTIDE SEQUENCE [LARGE SCALE GENOMIC DNA]</scope>
    <source>
        <strain evidence="7 8">DSM 23857</strain>
    </source>
</reference>
<proteinExistence type="inferred from homology"/>
<dbReference type="InterPro" id="IPR014327">
    <property type="entry name" value="RNA_pol_sigma70_bacteroid"/>
</dbReference>
<dbReference type="CDD" id="cd06171">
    <property type="entry name" value="Sigma70_r4"/>
    <property type="match status" value="1"/>
</dbReference>
<dbReference type="OrthoDB" id="1097528at2"/>
<dbReference type="NCBIfam" id="TIGR02937">
    <property type="entry name" value="sigma70-ECF"/>
    <property type="match status" value="1"/>
</dbReference>
<dbReference type="SUPFAM" id="SSF88659">
    <property type="entry name" value="Sigma3 and sigma4 domains of RNA polymerase sigma factors"/>
    <property type="match status" value="1"/>
</dbReference>
<protein>
    <submittedName>
        <fullName evidence="7">RNA polymerase sigma-70 factor (ECF subfamily)</fullName>
    </submittedName>
</protein>
<dbReference type="InterPro" id="IPR013324">
    <property type="entry name" value="RNA_pol_sigma_r3/r4-like"/>
</dbReference>
<dbReference type="NCBIfam" id="TIGR02985">
    <property type="entry name" value="Sig70_bacteroi1"/>
    <property type="match status" value="1"/>
</dbReference>
<evidence type="ECO:0000256" key="2">
    <source>
        <dbReference type="ARBA" id="ARBA00023015"/>
    </source>
</evidence>
<sequence length="189" mass="22629">MQLKQYTDRELLGLLQAGDHHAFSELYRRYWDKLFYIAAKKLQENEEAESIVQDVFVDLWQRREQLNIETLEGYLVVAVKYRMINYLAKQDRAKHYRQHLAQQVSLTDSYTEEWISFEDLREWLKKMVSGLPEKCRMAYQLREEGYSQKEIAEHMQISEKTVETHITRALKTIRTSISQLFSFLVSLLL</sequence>
<keyword evidence="4" id="KW-0804">Transcription</keyword>
<feature type="domain" description="RNA polymerase sigma-70 region 2" evidence="5">
    <location>
        <begin position="26"/>
        <end position="92"/>
    </location>
</feature>
<dbReference type="PANTHER" id="PTHR43133:SF46">
    <property type="entry name" value="RNA POLYMERASE SIGMA-70 FACTOR ECF SUBFAMILY"/>
    <property type="match status" value="1"/>
</dbReference>
<keyword evidence="2" id="KW-0805">Transcription regulation</keyword>
<dbReference type="Pfam" id="PF04542">
    <property type="entry name" value="Sigma70_r2"/>
    <property type="match status" value="1"/>
</dbReference>
<dbReference type="Gene3D" id="1.10.1740.10">
    <property type="match status" value="1"/>
</dbReference>
<dbReference type="RefSeq" id="WP_111596427.1">
    <property type="nucleotide sequence ID" value="NZ_QLLL01000002.1"/>
</dbReference>
<dbReference type="Proteomes" id="UP000249547">
    <property type="component" value="Unassembled WGS sequence"/>
</dbReference>
<feature type="domain" description="RNA polymerase sigma factor 70 region 4 type 2" evidence="6">
    <location>
        <begin position="122"/>
        <end position="172"/>
    </location>
</feature>
<keyword evidence="8" id="KW-1185">Reference proteome</keyword>
<dbReference type="GO" id="GO:0016987">
    <property type="term" value="F:sigma factor activity"/>
    <property type="evidence" value="ECO:0007669"/>
    <property type="project" value="UniProtKB-KW"/>
</dbReference>
<dbReference type="EMBL" id="QLLL01000002">
    <property type="protein sequence ID" value="RAJ08261.1"/>
    <property type="molecule type" value="Genomic_DNA"/>
</dbReference>
<dbReference type="InterPro" id="IPR013325">
    <property type="entry name" value="RNA_pol_sigma_r2"/>
</dbReference>
<evidence type="ECO:0000313" key="8">
    <source>
        <dbReference type="Proteomes" id="UP000249547"/>
    </source>
</evidence>
<evidence type="ECO:0000256" key="3">
    <source>
        <dbReference type="ARBA" id="ARBA00023082"/>
    </source>
</evidence>
<dbReference type="AlphaFoldDB" id="A0A327QVB9"/>
<dbReference type="PRINTS" id="PR00038">
    <property type="entry name" value="HTHLUXR"/>
</dbReference>
<dbReference type="GO" id="GO:0006352">
    <property type="term" value="P:DNA-templated transcription initiation"/>
    <property type="evidence" value="ECO:0007669"/>
    <property type="project" value="InterPro"/>
</dbReference>
<evidence type="ECO:0000259" key="5">
    <source>
        <dbReference type="Pfam" id="PF04542"/>
    </source>
</evidence>
<comment type="similarity">
    <text evidence="1">Belongs to the sigma-70 factor family. ECF subfamily.</text>
</comment>
<dbReference type="SUPFAM" id="SSF88946">
    <property type="entry name" value="Sigma2 domain of RNA polymerase sigma factors"/>
    <property type="match status" value="1"/>
</dbReference>
<evidence type="ECO:0000256" key="4">
    <source>
        <dbReference type="ARBA" id="ARBA00023163"/>
    </source>
</evidence>
<dbReference type="InterPro" id="IPR039425">
    <property type="entry name" value="RNA_pol_sigma-70-like"/>
</dbReference>
<comment type="caution">
    <text evidence="7">The sequence shown here is derived from an EMBL/GenBank/DDBJ whole genome shotgun (WGS) entry which is preliminary data.</text>
</comment>
<gene>
    <name evidence="7" type="ORF">LX64_00908</name>
</gene>
<keyword evidence="3" id="KW-0731">Sigma factor</keyword>
<dbReference type="Pfam" id="PF08281">
    <property type="entry name" value="Sigma70_r4_2"/>
    <property type="match status" value="1"/>
</dbReference>
<evidence type="ECO:0000259" key="6">
    <source>
        <dbReference type="Pfam" id="PF08281"/>
    </source>
</evidence>
<dbReference type="InterPro" id="IPR013249">
    <property type="entry name" value="RNA_pol_sigma70_r4_t2"/>
</dbReference>
<dbReference type="InterPro" id="IPR014284">
    <property type="entry name" value="RNA_pol_sigma-70_dom"/>
</dbReference>
<dbReference type="InterPro" id="IPR007627">
    <property type="entry name" value="RNA_pol_sigma70_r2"/>
</dbReference>
<evidence type="ECO:0000256" key="1">
    <source>
        <dbReference type="ARBA" id="ARBA00010641"/>
    </source>
</evidence>
<accession>A0A327QVB9</accession>
<dbReference type="Gene3D" id="1.10.10.10">
    <property type="entry name" value="Winged helix-like DNA-binding domain superfamily/Winged helix DNA-binding domain"/>
    <property type="match status" value="1"/>
</dbReference>
<dbReference type="InterPro" id="IPR000792">
    <property type="entry name" value="Tscrpt_reg_LuxR_C"/>
</dbReference>
<dbReference type="GO" id="GO:0003677">
    <property type="term" value="F:DNA binding"/>
    <property type="evidence" value="ECO:0007669"/>
    <property type="project" value="InterPro"/>
</dbReference>